<proteinExistence type="inferred from homology"/>
<dbReference type="NCBIfam" id="TIGR01943">
    <property type="entry name" value="rnfA"/>
    <property type="match status" value="1"/>
</dbReference>
<feature type="transmembrane region" description="Helical" evidence="8">
    <location>
        <begin position="81"/>
        <end position="103"/>
    </location>
</feature>
<evidence type="ECO:0000313" key="9">
    <source>
        <dbReference type="EMBL" id="TKJ42864.1"/>
    </source>
</evidence>
<sequence length="206" mass="22242">MNTPLLAILFGAIFVNNIVLMRFLGLCPFFGVSTRLSTAIGMSSAVLFVMTFATWITWGVYHLVLVPGSVILGGILPQGLVFLRTVSFILVIASLVQLVEMFLKKFVPVLYSALGIYLPLITTNCAILGVAFLVIDNKFGFLQGTIFAIGTALGFGLVMVLFAAIRERLELAPISKSFRGYPIAFIAAALVSIAFFGFVNMFGISP</sequence>
<feature type="transmembrane region" description="Helical" evidence="8">
    <location>
        <begin position="6"/>
        <end position="27"/>
    </location>
</feature>
<dbReference type="PIRSF" id="PIRSF006102">
    <property type="entry name" value="NQR_DE"/>
    <property type="match status" value="1"/>
</dbReference>
<accession>A0A532V6N7</accession>
<evidence type="ECO:0000256" key="7">
    <source>
        <dbReference type="ARBA" id="ARBA00023136"/>
    </source>
</evidence>
<feature type="transmembrane region" description="Helical" evidence="8">
    <location>
        <begin position="39"/>
        <end position="61"/>
    </location>
</feature>
<dbReference type="InterPro" id="IPR011293">
    <property type="entry name" value="Ion_transpt_RnfA/RsxA"/>
</dbReference>
<comment type="subcellular location">
    <subcellularLocation>
        <location evidence="8">Cell membrane</location>
        <topology evidence="8">Multi-pass membrane protein</topology>
    </subcellularLocation>
    <subcellularLocation>
        <location evidence="1">Endomembrane system</location>
        <topology evidence="1">Multi-pass membrane protein</topology>
    </subcellularLocation>
</comment>
<evidence type="ECO:0000256" key="3">
    <source>
        <dbReference type="ARBA" id="ARBA00022692"/>
    </source>
</evidence>
<comment type="subunit">
    <text evidence="8">The complex is composed of six subunits: RnfA, RnfB, RnfC, RnfD, RnfE and RnfG.</text>
</comment>
<keyword evidence="2 8" id="KW-0813">Transport</keyword>
<evidence type="ECO:0000256" key="4">
    <source>
        <dbReference type="ARBA" id="ARBA00022967"/>
    </source>
</evidence>
<evidence type="ECO:0000256" key="6">
    <source>
        <dbReference type="ARBA" id="ARBA00022989"/>
    </source>
</evidence>
<name>A0A532V6N7_UNCT6</name>
<dbReference type="PANTHER" id="PTHR30335">
    <property type="entry name" value="INTEGRAL MEMBRANE PROTEIN OF SOXR-REDUCING COMPLEX"/>
    <property type="match status" value="1"/>
</dbReference>
<dbReference type="GO" id="GO:0012505">
    <property type="term" value="C:endomembrane system"/>
    <property type="evidence" value="ECO:0007669"/>
    <property type="project" value="UniProtKB-SubCell"/>
</dbReference>
<protein>
    <recommendedName>
        <fullName evidence="8">Ion-translocating oxidoreductase complex subunit A</fullName>
        <ecNumber evidence="8">7.-.-.-</ecNumber>
    </recommendedName>
    <alternativeName>
        <fullName evidence="8">Rnf electron transport complex subunit A</fullName>
    </alternativeName>
</protein>
<feature type="transmembrane region" description="Helical" evidence="8">
    <location>
        <begin position="183"/>
        <end position="204"/>
    </location>
</feature>
<evidence type="ECO:0000256" key="5">
    <source>
        <dbReference type="ARBA" id="ARBA00022982"/>
    </source>
</evidence>
<dbReference type="GO" id="GO:0022900">
    <property type="term" value="P:electron transport chain"/>
    <property type="evidence" value="ECO:0007669"/>
    <property type="project" value="UniProtKB-UniRule"/>
</dbReference>
<dbReference type="Pfam" id="PF02508">
    <property type="entry name" value="Rnf-Nqr"/>
    <property type="match status" value="1"/>
</dbReference>
<evidence type="ECO:0000256" key="1">
    <source>
        <dbReference type="ARBA" id="ARBA00004127"/>
    </source>
</evidence>
<dbReference type="GO" id="GO:0005886">
    <property type="term" value="C:plasma membrane"/>
    <property type="evidence" value="ECO:0007669"/>
    <property type="project" value="UniProtKB-SubCell"/>
</dbReference>
<keyword evidence="5 8" id="KW-0249">Electron transport</keyword>
<dbReference type="EMBL" id="NJBO01000008">
    <property type="protein sequence ID" value="TKJ42864.1"/>
    <property type="molecule type" value="Genomic_DNA"/>
</dbReference>
<keyword evidence="6 8" id="KW-1133">Transmembrane helix</keyword>
<comment type="function">
    <text evidence="8">Part of a membrane-bound complex that couples electron transfer with translocation of ions across the membrane.</text>
</comment>
<evidence type="ECO:0000313" key="10">
    <source>
        <dbReference type="Proteomes" id="UP000317778"/>
    </source>
</evidence>
<evidence type="ECO:0000256" key="8">
    <source>
        <dbReference type="HAMAP-Rule" id="MF_00459"/>
    </source>
</evidence>
<dbReference type="AlphaFoldDB" id="A0A532V6N7"/>
<reference evidence="9 10" key="1">
    <citation type="submission" date="2017-06" db="EMBL/GenBank/DDBJ databases">
        <title>Novel microbial phyla capable of carbon fixation and sulfur reduction in deep-sea sediments.</title>
        <authorList>
            <person name="Huang J."/>
            <person name="Baker B."/>
            <person name="Wang Y."/>
        </authorList>
    </citation>
    <scope>NUCLEOTIDE SEQUENCE [LARGE SCALE GENOMIC DNA]</scope>
    <source>
        <strain evidence="9">B3_TA06</strain>
    </source>
</reference>
<organism evidence="9 10">
    <name type="scientific">candidate division TA06 bacterium B3_TA06</name>
    <dbReference type="NCBI Taxonomy" id="2012487"/>
    <lineage>
        <taxon>Bacteria</taxon>
        <taxon>Bacteria division TA06</taxon>
    </lineage>
</organism>
<feature type="transmembrane region" description="Helical" evidence="8">
    <location>
        <begin position="110"/>
        <end position="135"/>
    </location>
</feature>
<gene>
    <name evidence="8" type="primary">rnfA</name>
    <name evidence="9" type="ORF">CEE36_06255</name>
</gene>
<dbReference type="PANTHER" id="PTHR30335:SF0">
    <property type="entry name" value="ION-TRANSLOCATING OXIDOREDUCTASE COMPLEX SUBUNIT A"/>
    <property type="match status" value="1"/>
</dbReference>
<evidence type="ECO:0000256" key="2">
    <source>
        <dbReference type="ARBA" id="ARBA00022448"/>
    </source>
</evidence>
<dbReference type="EC" id="7.-.-.-" evidence="8"/>
<comment type="similarity">
    <text evidence="8">Belongs to the NqrDE/RnfAE family.</text>
</comment>
<keyword evidence="4 8" id="KW-1278">Translocase</keyword>
<dbReference type="InterPro" id="IPR003667">
    <property type="entry name" value="NqrDE/RnfAE"/>
</dbReference>
<keyword evidence="8" id="KW-1003">Cell membrane</keyword>
<keyword evidence="7 8" id="KW-0472">Membrane</keyword>
<dbReference type="InterPro" id="IPR050133">
    <property type="entry name" value="NqrDE/RnfAE_oxidrdctase"/>
</dbReference>
<feature type="transmembrane region" description="Helical" evidence="8">
    <location>
        <begin position="141"/>
        <end position="162"/>
    </location>
</feature>
<comment type="caution">
    <text evidence="9">The sequence shown here is derived from an EMBL/GenBank/DDBJ whole genome shotgun (WGS) entry which is preliminary data.</text>
</comment>
<keyword evidence="3 8" id="KW-0812">Transmembrane</keyword>
<dbReference type="Proteomes" id="UP000317778">
    <property type="component" value="Unassembled WGS sequence"/>
</dbReference>
<dbReference type="HAMAP" id="MF_00459">
    <property type="entry name" value="RsxA_RnfA"/>
    <property type="match status" value="1"/>
</dbReference>